<dbReference type="AlphaFoldDB" id="A0A6G1VLK1"/>
<dbReference type="GO" id="GO:0042910">
    <property type="term" value="F:xenobiotic transmembrane transporter activity"/>
    <property type="evidence" value="ECO:0007669"/>
    <property type="project" value="InterPro"/>
</dbReference>
<evidence type="ECO:0000313" key="8">
    <source>
        <dbReference type="Proteomes" id="UP000477980"/>
    </source>
</evidence>
<dbReference type="PANTHER" id="PTHR30250">
    <property type="entry name" value="PST FAMILY PREDICTED COLANIC ACID TRANSPORTER"/>
    <property type="match status" value="1"/>
</dbReference>
<feature type="transmembrane region" description="Helical" evidence="6">
    <location>
        <begin position="437"/>
        <end position="461"/>
    </location>
</feature>
<dbReference type="GO" id="GO:0005886">
    <property type="term" value="C:plasma membrane"/>
    <property type="evidence" value="ECO:0007669"/>
    <property type="project" value="UniProtKB-SubCell"/>
</dbReference>
<comment type="subcellular location">
    <subcellularLocation>
        <location evidence="1">Cell membrane</location>
        <topology evidence="1">Multi-pass membrane protein</topology>
    </subcellularLocation>
</comment>
<feature type="transmembrane region" description="Helical" evidence="6">
    <location>
        <begin position="188"/>
        <end position="210"/>
    </location>
</feature>
<dbReference type="EMBL" id="VZAH01000058">
    <property type="protein sequence ID" value="MQP13902.1"/>
    <property type="molecule type" value="Genomic_DNA"/>
</dbReference>
<keyword evidence="5 6" id="KW-0472">Membrane</keyword>
<accession>A0A6G1VLK1</accession>
<evidence type="ECO:0000313" key="7">
    <source>
        <dbReference type="EMBL" id="MQP13902.1"/>
    </source>
</evidence>
<dbReference type="RefSeq" id="WP_153089408.1">
    <property type="nucleotide sequence ID" value="NZ_VZAH01000058.1"/>
</dbReference>
<feature type="transmembrane region" description="Helical" evidence="6">
    <location>
        <begin position="89"/>
        <end position="115"/>
    </location>
</feature>
<keyword evidence="4 6" id="KW-1133">Transmembrane helix</keyword>
<protein>
    <submittedName>
        <fullName evidence="7">Lipopolysaccharide biosynthesis protein</fullName>
    </submittedName>
</protein>
<dbReference type="PANTHER" id="PTHR30250:SF26">
    <property type="entry name" value="PSMA PROTEIN"/>
    <property type="match status" value="1"/>
</dbReference>
<evidence type="ECO:0000256" key="4">
    <source>
        <dbReference type="ARBA" id="ARBA00022989"/>
    </source>
</evidence>
<keyword evidence="3 6" id="KW-0812">Transmembrane</keyword>
<reference evidence="7 8" key="1">
    <citation type="submission" date="2019-09" db="EMBL/GenBank/DDBJ databases">
        <title>Distinct polysaccharide growth profiles of human intestinal Prevotella copri isolates.</title>
        <authorList>
            <person name="Fehlner-Peach H."/>
            <person name="Magnabosco C."/>
            <person name="Raghavan V."/>
            <person name="Scher J.U."/>
            <person name="Tett A."/>
            <person name="Cox L.M."/>
            <person name="Gottsegen C."/>
            <person name="Watters A."/>
            <person name="Wiltshire- Gordon J.D."/>
            <person name="Segata N."/>
            <person name="Bonneau R."/>
            <person name="Littman D.R."/>
        </authorList>
    </citation>
    <scope>NUCLEOTIDE SEQUENCE [LARGE SCALE GENOMIC DNA]</scope>
    <source>
        <strain evidence="8">iAA917</strain>
    </source>
</reference>
<dbReference type="InterPro" id="IPR050833">
    <property type="entry name" value="Poly_Biosynth_Transport"/>
</dbReference>
<feature type="transmembrane region" description="Helical" evidence="6">
    <location>
        <begin position="46"/>
        <end position="68"/>
    </location>
</feature>
<feature type="transmembrane region" description="Helical" evidence="6">
    <location>
        <begin position="127"/>
        <end position="149"/>
    </location>
</feature>
<keyword evidence="2" id="KW-1003">Cell membrane</keyword>
<dbReference type="GO" id="GO:0015297">
    <property type="term" value="F:antiporter activity"/>
    <property type="evidence" value="ECO:0007669"/>
    <property type="project" value="InterPro"/>
</dbReference>
<evidence type="ECO:0000256" key="3">
    <source>
        <dbReference type="ARBA" id="ARBA00022692"/>
    </source>
</evidence>
<feature type="transmembrane region" description="Helical" evidence="6">
    <location>
        <begin position="231"/>
        <end position="260"/>
    </location>
</feature>
<dbReference type="Pfam" id="PF01554">
    <property type="entry name" value="MatE"/>
    <property type="match status" value="1"/>
</dbReference>
<gene>
    <name evidence="7" type="ORF">F7D25_05665</name>
</gene>
<evidence type="ECO:0000256" key="6">
    <source>
        <dbReference type="SAM" id="Phobius"/>
    </source>
</evidence>
<feature type="transmembrane region" description="Helical" evidence="6">
    <location>
        <begin position="161"/>
        <end position="182"/>
    </location>
</feature>
<feature type="transmembrane region" description="Helical" evidence="6">
    <location>
        <begin position="348"/>
        <end position="367"/>
    </location>
</feature>
<feature type="transmembrane region" description="Helical" evidence="6">
    <location>
        <begin position="266"/>
        <end position="285"/>
    </location>
</feature>
<feature type="transmembrane region" description="Helical" evidence="6">
    <location>
        <begin position="404"/>
        <end position="425"/>
    </location>
</feature>
<comment type="caution">
    <text evidence="7">The sequence shown here is derived from an EMBL/GenBank/DDBJ whole genome shotgun (WGS) entry which is preliminary data.</text>
</comment>
<name>A0A6G1VLK1_9BACT</name>
<feature type="transmembrane region" description="Helical" evidence="6">
    <location>
        <begin position="467"/>
        <end position="491"/>
    </location>
</feature>
<feature type="transmembrane region" description="Helical" evidence="6">
    <location>
        <begin position="379"/>
        <end position="398"/>
    </location>
</feature>
<evidence type="ECO:0000256" key="5">
    <source>
        <dbReference type="ARBA" id="ARBA00023136"/>
    </source>
</evidence>
<evidence type="ECO:0000256" key="2">
    <source>
        <dbReference type="ARBA" id="ARBA00022475"/>
    </source>
</evidence>
<dbReference type="OrthoDB" id="5365632at2"/>
<proteinExistence type="predicted"/>
<organism evidence="7 8">
    <name type="scientific">Segatella copri</name>
    <dbReference type="NCBI Taxonomy" id="165179"/>
    <lineage>
        <taxon>Bacteria</taxon>
        <taxon>Pseudomonadati</taxon>
        <taxon>Bacteroidota</taxon>
        <taxon>Bacteroidia</taxon>
        <taxon>Bacteroidales</taxon>
        <taxon>Prevotellaceae</taxon>
        <taxon>Segatella</taxon>
    </lineage>
</organism>
<feature type="transmembrane region" description="Helical" evidence="6">
    <location>
        <begin position="306"/>
        <end position="328"/>
    </location>
</feature>
<feature type="transmembrane region" description="Helical" evidence="6">
    <location>
        <begin position="18"/>
        <end position="40"/>
    </location>
</feature>
<sequence>MLQTSDNNKRIAKNTIFLYFRMLFLLGVGLFTSRVVLSSLGAQDYGIYNVVGGFISMFTIFNAGLTSATQRFITFDLGKGNLKELRDTFSTCVIIYMMIALVILVVAEVGGVWFLENKLTIPTDRIYAARWVFQLSLITLIIGLVSTPYNALIVSYERMGAFAWISIYEALAKLAVAYQIYATSYDKLIVYAVMLCIVQLSVRIIYNIYCNRNFKESKVIFSFNWAKIKKIYGFTGWAMFGGLASIGFTQGLNVLLNMFFNPVVNAARGVAVQVQNIINGFVLNFQTALNPQIIKSYAKGDTSYMFKLIFASSKFSFLLLFVMSLPVMLEAETLLGLWLKEVPQYTPLFFRLIIITTMIDGISNPFMRAVDATGNIKKYQIIVGGILLMIVPVSYVVLKLGGAPYSVFTVHICMSFLAFLMRLYLVRKLINYSIMLYWKNVLSRLIVVVIISVAFSLFVRAKMEPSLIRLVAVSLISVSAVFLLSYNLALLPNERALLKNKFKSIIQKKK</sequence>
<evidence type="ECO:0000256" key="1">
    <source>
        <dbReference type="ARBA" id="ARBA00004651"/>
    </source>
</evidence>
<dbReference type="Proteomes" id="UP000477980">
    <property type="component" value="Unassembled WGS sequence"/>
</dbReference>
<dbReference type="InterPro" id="IPR002528">
    <property type="entry name" value="MATE_fam"/>
</dbReference>